<feature type="domain" description="Aminopeptidase P N-terminal" evidence="14">
    <location>
        <begin position="8"/>
        <end position="139"/>
    </location>
</feature>
<dbReference type="SUPFAM" id="SSF55920">
    <property type="entry name" value="Creatinase/aminopeptidase"/>
    <property type="match status" value="1"/>
</dbReference>
<dbReference type="PANTHER" id="PTHR43226:SF4">
    <property type="entry name" value="XAA-PRO AMINOPEPTIDASE 3"/>
    <property type="match status" value="1"/>
</dbReference>
<dbReference type="AlphaFoldDB" id="A0A4Y9S675"/>
<dbReference type="EMBL" id="SPVF01000236">
    <property type="protein sequence ID" value="TFW15018.1"/>
    <property type="molecule type" value="Genomic_DNA"/>
</dbReference>
<dbReference type="PANTHER" id="PTHR43226">
    <property type="entry name" value="XAA-PRO AMINOPEPTIDASE 3"/>
    <property type="match status" value="1"/>
</dbReference>
<evidence type="ECO:0000313" key="15">
    <source>
        <dbReference type="EMBL" id="TFW15018.1"/>
    </source>
</evidence>
<keyword evidence="8" id="KW-0482">Metalloprotease</keyword>
<dbReference type="Gene3D" id="3.40.350.10">
    <property type="entry name" value="Creatinase/prolidase N-terminal domain"/>
    <property type="match status" value="1"/>
</dbReference>
<evidence type="ECO:0000256" key="10">
    <source>
        <dbReference type="ARBA" id="ARBA00069363"/>
    </source>
</evidence>
<dbReference type="InterPro" id="IPR029149">
    <property type="entry name" value="Creatin/AminoP/Spt16_N"/>
</dbReference>
<dbReference type="FunFam" id="3.90.230.10:FF:000002">
    <property type="entry name" value="Xaa-Pro aminopeptidase 3"/>
    <property type="match status" value="1"/>
</dbReference>
<dbReference type="Pfam" id="PF05195">
    <property type="entry name" value="AMP_N"/>
    <property type="match status" value="1"/>
</dbReference>
<dbReference type="RefSeq" id="WP_135208707.1">
    <property type="nucleotide sequence ID" value="NZ_SPVF01000236.1"/>
</dbReference>
<dbReference type="OrthoDB" id="9806388at2"/>
<keyword evidence="6 13" id="KW-0479">Metal-binding</keyword>
<gene>
    <name evidence="15" type="primary">pepP</name>
    <name evidence="15" type="ORF">E4L96_18600</name>
</gene>
<comment type="similarity">
    <text evidence="3 13">Belongs to the peptidase M24B family.</text>
</comment>
<dbReference type="InterPro" id="IPR036005">
    <property type="entry name" value="Creatinase/aminopeptidase-like"/>
</dbReference>
<sequence length="444" mass="48832">MSSTPLTVPASVYADRRARLAAQMQPGSVALIATAPEVPRNGDSEYPYRFDSSFHYLTGFGEPEALLVLRADGRAVLFCRQKNPEREIWDGFRYGPDAARVEFGFDEAHPIDELDARMPDLLADSSAVYTTPGANAQLDRKLPAWLDAVRARARAGVAAPESQHNLRTLLDEMRLLKDATEQAIMLRAATISGHAHARAMRATRPGMYEYEIEAELLHEFRRHGSQYPAYTSIVASGPHTCVLHYHANNRQMLDGELVLIDAGCELHGYASDVTRTYPVNGVFSGPQRELYELVLAAQAAALAAIQPGRKYSDVHDAALQVLVQGMMDTGLLARGDVGEAIATRAYLPFYMHGTGHWLGMDVHDVGLYRDFRAEGRPSRPLQPGMALTVEPGIYVRPGEGVPEQFWNIGIRIEDDVIVGDSGCTILSAAAPKSVADIEHLMRQR</sequence>
<proteinExistence type="inferred from homology"/>
<evidence type="ECO:0000256" key="6">
    <source>
        <dbReference type="ARBA" id="ARBA00022723"/>
    </source>
</evidence>
<comment type="cofactor">
    <cofactor evidence="2">
        <name>Mn(2+)</name>
        <dbReference type="ChEBI" id="CHEBI:29035"/>
    </cofactor>
</comment>
<name>A0A4Y9S675_9BURK</name>
<dbReference type="NCBIfam" id="NF008131">
    <property type="entry name" value="PRK10879.1"/>
    <property type="match status" value="1"/>
</dbReference>
<comment type="caution">
    <text evidence="15">The sequence shown here is derived from an EMBL/GenBank/DDBJ whole genome shotgun (WGS) entry which is preliminary data.</text>
</comment>
<comment type="catalytic activity">
    <reaction evidence="1">
        <text>Release of any N-terminal amino acid, including proline, that is linked to proline, even from a dipeptide or tripeptide.</text>
        <dbReference type="EC" id="3.4.11.9"/>
    </reaction>
</comment>
<dbReference type="SUPFAM" id="SSF53092">
    <property type="entry name" value="Creatinase/prolidase N-terminal domain"/>
    <property type="match status" value="1"/>
</dbReference>
<dbReference type="Pfam" id="PF00557">
    <property type="entry name" value="Peptidase_M24"/>
    <property type="match status" value="1"/>
</dbReference>
<evidence type="ECO:0000256" key="4">
    <source>
        <dbReference type="ARBA" id="ARBA00012574"/>
    </source>
</evidence>
<evidence type="ECO:0000256" key="9">
    <source>
        <dbReference type="ARBA" id="ARBA00023211"/>
    </source>
</evidence>
<dbReference type="Gene3D" id="3.90.230.10">
    <property type="entry name" value="Creatinase/methionine aminopeptidase superfamily"/>
    <property type="match status" value="1"/>
</dbReference>
<dbReference type="GO" id="GO:0005829">
    <property type="term" value="C:cytosol"/>
    <property type="evidence" value="ECO:0007669"/>
    <property type="project" value="TreeGrafter"/>
</dbReference>
<evidence type="ECO:0000256" key="13">
    <source>
        <dbReference type="RuleBase" id="RU000590"/>
    </source>
</evidence>
<evidence type="ECO:0000256" key="11">
    <source>
        <dbReference type="ARBA" id="ARBA00075356"/>
    </source>
</evidence>
<dbReference type="PROSITE" id="PS00491">
    <property type="entry name" value="PROLINE_PEPTIDASE"/>
    <property type="match status" value="1"/>
</dbReference>
<dbReference type="GO" id="GO:0030145">
    <property type="term" value="F:manganese ion binding"/>
    <property type="evidence" value="ECO:0007669"/>
    <property type="project" value="InterPro"/>
</dbReference>
<evidence type="ECO:0000259" key="14">
    <source>
        <dbReference type="SMART" id="SM01011"/>
    </source>
</evidence>
<keyword evidence="15" id="KW-0031">Aminopeptidase</keyword>
<dbReference type="SMART" id="SM01011">
    <property type="entry name" value="AMP_N"/>
    <property type="match status" value="1"/>
</dbReference>
<protein>
    <recommendedName>
        <fullName evidence="10">Xaa-Pro aminopeptidase</fullName>
        <ecNumber evidence="4">3.4.11.9</ecNumber>
    </recommendedName>
    <alternativeName>
        <fullName evidence="11">Aminopeptidase P II</fullName>
    </alternativeName>
    <alternativeName>
        <fullName evidence="12">X-Pro aminopeptidase</fullName>
    </alternativeName>
</protein>
<dbReference type="EC" id="3.4.11.9" evidence="4"/>
<evidence type="ECO:0000256" key="8">
    <source>
        <dbReference type="ARBA" id="ARBA00023049"/>
    </source>
</evidence>
<evidence type="ECO:0000256" key="1">
    <source>
        <dbReference type="ARBA" id="ARBA00001424"/>
    </source>
</evidence>
<reference evidence="15 16" key="1">
    <citation type="submission" date="2019-03" db="EMBL/GenBank/DDBJ databases">
        <title>Draft Genome Sequence of Massilia arenosa sp. nov., a Novel Massilia Species Isolated from a Sandy-loam Maize Soil.</title>
        <authorList>
            <person name="Raths R."/>
            <person name="Peta V."/>
            <person name="Bucking H."/>
        </authorList>
    </citation>
    <scope>NUCLEOTIDE SEQUENCE [LARGE SCALE GENOMIC DNA]</scope>
    <source>
        <strain evidence="15 16">MC02</strain>
    </source>
</reference>
<dbReference type="Proteomes" id="UP000298438">
    <property type="component" value="Unassembled WGS sequence"/>
</dbReference>
<evidence type="ECO:0000256" key="12">
    <source>
        <dbReference type="ARBA" id="ARBA00081411"/>
    </source>
</evidence>
<evidence type="ECO:0000256" key="2">
    <source>
        <dbReference type="ARBA" id="ARBA00001936"/>
    </source>
</evidence>
<dbReference type="InterPro" id="IPR052433">
    <property type="entry name" value="X-Pro_dipept-like"/>
</dbReference>
<keyword evidence="9" id="KW-0464">Manganese</keyword>
<evidence type="ECO:0000256" key="7">
    <source>
        <dbReference type="ARBA" id="ARBA00022801"/>
    </source>
</evidence>
<evidence type="ECO:0000256" key="3">
    <source>
        <dbReference type="ARBA" id="ARBA00008766"/>
    </source>
</evidence>
<evidence type="ECO:0000313" key="16">
    <source>
        <dbReference type="Proteomes" id="UP000298438"/>
    </source>
</evidence>
<dbReference type="InterPro" id="IPR000994">
    <property type="entry name" value="Pept_M24"/>
</dbReference>
<evidence type="ECO:0000256" key="5">
    <source>
        <dbReference type="ARBA" id="ARBA00022670"/>
    </source>
</evidence>
<keyword evidence="5" id="KW-0645">Protease</keyword>
<organism evidence="15 16">
    <name type="scientific">Zemynaea arenosa</name>
    <dbReference type="NCBI Taxonomy" id="2561931"/>
    <lineage>
        <taxon>Bacteria</taxon>
        <taxon>Pseudomonadati</taxon>
        <taxon>Pseudomonadota</taxon>
        <taxon>Betaproteobacteria</taxon>
        <taxon>Burkholderiales</taxon>
        <taxon>Oxalobacteraceae</taxon>
        <taxon>Telluria group</taxon>
        <taxon>Zemynaea</taxon>
    </lineage>
</organism>
<dbReference type="InterPro" id="IPR007865">
    <property type="entry name" value="Aminopep_P_N"/>
</dbReference>
<keyword evidence="16" id="KW-1185">Reference proteome</keyword>
<dbReference type="InterPro" id="IPR001131">
    <property type="entry name" value="Peptidase_M24B_aminopep-P_CS"/>
</dbReference>
<dbReference type="GO" id="GO:0006508">
    <property type="term" value="P:proteolysis"/>
    <property type="evidence" value="ECO:0007669"/>
    <property type="project" value="UniProtKB-KW"/>
</dbReference>
<keyword evidence="7 15" id="KW-0378">Hydrolase</keyword>
<dbReference type="GO" id="GO:0070006">
    <property type="term" value="F:metalloaminopeptidase activity"/>
    <property type="evidence" value="ECO:0007669"/>
    <property type="project" value="InterPro"/>
</dbReference>
<accession>A0A4Y9S675</accession>
<dbReference type="CDD" id="cd01087">
    <property type="entry name" value="Prolidase"/>
    <property type="match status" value="1"/>
</dbReference>